<keyword evidence="6" id="KW-0915">Sodium</keyword>
<keyword evidence="8 13" id="KW-0472">Membrane</keyword>
<comment type="caution">
    <text evidence="14">The sequence shown here is derived from an EMBL/GenBank/DDBJ whole genome shotgun (WGS) entry which is preliminary data.</text>
</comment>
<feature type="transmembrane region" description="Helical" evidence="13">
    <location>
        <begin position="75"/>
        <end position="97"/>
    </location>
</feature>
<dbReference type="PANTHER" id="PTHR11690:SF244">
    <property type="entry name" value="DEGENERIN LIKE"/>
    <property type="match status" value="1"/>
</dbReference>
<evidence type="ECO:0000256" key="12">
    <source>
        <dbReference type="SAM" id="MobiDB-lite"/>
    </source>
</evidence>
<organism evidence="14 15">
    <name type="scientific">Macrostomum lignano</name>
    <dbReference type="NCBI Taxonomy" id="282301"/>
    <lineage>
        <taxon>Eukaryota</taxon>
        <taxon>Metazoa</taxon>
        <taxon>Spiralia</taxon>
        <taxon>Lophotrochozoa</taxon>
        <taxon>Platyhelminthes</taxon>
        <taxon>Rhabditophora</taxon>
        <taxon>Macrostomorpha</taxon>
        <taxon>Macrostomida</taxon>
        <taxon>Macrostomidae</taxon>
        <taxon>Macrostomum</taxon>
    </lineage>
</organism>
<dbReference type="GO" id="GO:0015280">
    <property type="term" value="F:ligand-gated sodium channel activity"/>
    <property type="evidence" value="ECO:0007669"/>
    <property type="project" value="TreeGrafter"/>
</dbReference>
<sequence length="628" mass="72270">MEMNQQNQQQQQPQKEDEKEPLNSDPEAGTATAASTKKACRQPGKRIAQVKAAFQENSIPALRKMARSADVCHRLFWAVVFLATFTGFVIHLVSITIRYQSTPVSTETRVERVDRMPSILLCPQNYLSGTRIRSMLTVPNPRLRNVTFEMIYNEILPMFWNFIYKIRDNKVDRKMVGMKIKNNFLWYLIHMWRERGQIQHEKEDLFVHIGLQDDDEPPMKDIGTTFDSQRNRCFSWEPQEHVTSPLTAVINVPDGWYFYAEQDAFELVSDSGLWLYICFNESFGCHDSIRYFLRTGHYTKIDLRKMVVSQLPVVADNKTSCIAENKFYQIKEDLFVSSSRTLNVAYTSALCTDVTLQRQIYEQCGCLSALLPTEIDLYNSALNSLGDTRNLFCNLPPDDAFTHQQFPRECREDPRNDTLCMVRGLDGVSTMPFSQLLKHDDIAKFLKRDECHDHEFRSRVSVDKCPKVCRREQFSSVHSIVPWPESQLSRKHPSTFARIFVNTIKPFLDKAIVQLNSTSVGARVLETMRAAFLKGMNYSNPQPKPLYEAGLEYMQERLLLLEIGYASADMQVMSESEAYPLKSFLSDIGGIMGLWIGMAIVSICEFLLIFGRLVYFVGHQCARRGPKT</sequence>
<dbReference type="Proteomes" id="UP000215902">
    <property type="component" value="Unassembled WGS sequence"/>
</dbReference>
<comment type="similarity">
    <text evidence="11">Belongs to the amiloride-sensitive sodium channel (TC 1.A.6) family.</text>
</comment>
<evidence type="ECO:0000256" key="4">
    <source>
        <dbReference type="ARBA" id="ARBA00022692"/>
    </source>
</evidence>
<dbReference type="Pfam" id="PF00858">
    <property type="entry name" value="ASC"/>
    <property type="match status" value="1"/>
</dbReference>
<reference evidence="14 15" key="1">
    <citation type="submission" date="2017-06" db="EMBL/GenBank/DDBJ databases">
        <title>A platform for efficient transgenesis in Macrostomum lignano, a flatworm model organism for stem cell research.</title>
        <authorList>
            <person name="Berezikov E."/>
        </authorList>
    </citation>
    <scope>NUCLEOTIDE SEQUENCE [LARGE SCALE GENOMIC DNA]</scope>
    <source>
        <strain evidence="14">DV1</strain>
        <tissue evidence="14">Whole organism</tissue>
    </source>
</reference>
<evidence type="ECO:0000256" key="13">
    <source>
        <dbReference type="SAM" id="Phobius"/>
    </source>
</evidence>
<accession>A0A267E0D3</accession>
<feature type="transmembrane region" description="Helical" evidence="13">
    <location>
        <begin position="592"/>
        <end position="617"/>
    </location>
</feature>
<evidence type="ECO:0000256" key="7">
    <source>
        <dbReference type="ARBA" id="ARBA00023065"/>
    </source>
</evidence>
<dbReference type="AlphaFoldDB" id="A0A267E0D3"/>
<dbReference type="Gene3D" id="1.10.287.770">
    <property type="entry name" value="YojJ-like"/>
    <property type="match status" value="1"/>
</dbReference>
<evidence type="ECO:0000256" key="6">
    <source>
        <dbReference type="ARBA" id="ARBA00023053"/>
    </source>
</evidence>
<evidence type="ECO:0000256" key="5">
    <source>
        <dbReference type="ARBA" id="ARBA00022989"/>
    </source>
</evidence>
<evidence type="ECO:0000256" key="1">
    <source>
        <dbReference type="ARBA" id="ARBA00004141"/>
    </source>
</evidence>
<evidence type="ECO:0000313" key="15">
    <source>
        <dbReference type="Proteomes" id="UP000215902"/>
    </source>
</evidence>
<name>A0A267E0D3_9PLAT</name>
<evidence type="ECO:0000256" key="2">
    <source>
        <dbReference type="ARBA" id="ARBA00022448"/>
    </source>
</evidence>
<keyword evidence="5 13" id="KW-1133">Transmembrane helix</keyword>
<proteinExistence type="inferred from homology"/>
<keyword evidence="10 11" id="KW-0407">Ion channel</keyword>
<dbReference type="EMBL" id="NIVC01002928">
    <property type="protein sequence ID" value="PAA54347.1"/>
    <property type="molecule type" value="Genomic_DNA"/>
</dbReference>
<keyword evidence="15" id="KW-1185">Reference proteome</keyword>
<keyword evidence="2 11" id="KW-0813">Transport</keyword>
<keyword evidence="3 11" id="KW-0894">Sodium channel</keyword>
<evidence type="ECO:0000256" key="9">
    <source>
        <dbReference type="ARBA" id="ARBA00023201"/>
    </source>
</evidence>
<evidence type="ECO:0000256" key="3">
    <source>
        <dbReference type="ARBA" id="ARBA00022461"/>
    </source>
</evidence>
<dbReference type="GO" id="GO:0005886">
    <property type="term" value="C:plasma membrane"/>
    <property type="evidence" value="ECO:0007669"/>
    <property type="project" value="TreeGrafter"/>
</dbReference>
<evidence type="ECO:0000256" key="8">
    <source>
        <dbReference type="ARBA" id="ARBA00023136"/>
    </source>
</evidence>
<gene>
    <name evidence="14" type="ORF">BOX15_Mlig008188g1</name>
</gene>
<keyword evidence="4 11" id="KW-0812">Transmembrane</keyword>
<dbReference type="STRING" id="282301.A0A267E0D3"/>
<dbReference type="PANTHER" id="PTHR11690">
    <property type="entry name" value="AMILORIDE-SENSITIVE SODIUM CHANNEL-RELATED"/>
    <property type="match status" value="1"/>
</dbReference>
<keyword evidence="9 11" id="KW-0739">Sodium transport</keyword>
<evidence type="ECO:0008006" key="16">
    <source>
        <dbReference type="Google" id="ProtNLM"/>
    </source>
</evidence>
<dbReference type="PRINTS" id="PR01078">
    <property type="entry name" value="AMINACHANNEL"/>
</dbReference>
<dbReference type="InterPro" id="IPR001873">
    <property type="entry name" value="ENaC"/>
</dbReference>
<evidence type="ECO:0000256" key="11">
    <source>
        <dbReference type="RuleBase" id="RU000679"/>
    </source>
</evidence>
<evidence type="ECO:0000256" key="10">
    <source>
        <dbReference type="ARBA" id="ARBA00023303"/>
    </source>
</evidence>
<keyword evidence="7 11" id="KW-0406">Ion transport</keyword>
<dbReference type="OrthoDB" id="6502088at2759"/>
<evidence type="ECO:0000313" key="14">
    <source>
        <dbReference type="EMBL" id="PAA54347.1"/>
    </source>
</evidence>
<protein>
    <recommendedName>
        <fullName evidence="16">Amiloride-sensitive sodium channel</fullName>
    </recommendedName>
</protein>
<feature type="compositionally biased region" description="Low complexity" evidence="12">
    <location>
        <begin position="1"/>
        <end position="13"/>
    </location>
</feature>
<feature type="region of interest" description="Disordered" evidence="12">
    <location>
        <begin position="1"/>
        <end position="42"/>
    </location>
</feature>
<comment type="subcellular location">
    <subcellularLocation>
        <location evidence="1">Membrane</location>
        <topology evidence="1">Multi-pass membrane protein</topology>
    </subcellularLocation>
</comment>
<feature type="compositionally biased region" description="Low complexity" evidence="12">
    <location>
        <begin position="28"/>
        <end position="37"/>
    </location>
</feature>